<dbReference type="OrthoDB" id="4757095at2759"/>
<dbReference type="PANTHER" id="PTHR38790:SF9">
    <property type="entry name" value="F-BOX DOMAIN-CONTAINING PROTEIN"/>
    <property type="match status" value="1"/>
</dbReference>
<reference evidence="2" key="1">
    <citation type="journal article" date="2020" name="Stud. Mycol.">
        <title>101 Dothideomycetes genomes: a test case for predicting lifestyles and emergence of pathogens.</title>
        <authorList>
            <person name="Haridas S."/>
            <person name="Albert R."/>
            <person name="Binder M."/>
            <person name="Bloem J."/>
            <person name="Labutti K."/>
            <person name="Salamov A."/>
            <person name="Andreopoulos B."/>
            <person name="Baker S."/>
            <person name="Barry K."/>
            <person name="Bills G."/>
            <person name="Bluhm B."/>
            <person name="Cannon C."/>
            <person name="Castanera R."/>
            <person name="Culley D."/>
            <person name="Daum C."/>
            <person name="Ezra D."/>
            <person name="Gonzalez J."/>
            <person name="Henrissat B."/>
            <person name="Kuo A."/>
            <person name="Liang C."/>
            <person name="Lipzen A."/>
            <person name="Lutzoni F."/>
            <person name="Magnuson J."/>
            <person name="Mondo S."/>
            <person name="Nolan M."/>
            <person name="Ohm R."/>
            <person name="Pangilinan J."/>
            <person name="Park H.-J."/>
            <person name="Ramirez L."/>
            <person name="Alfaro M."/>
            <person name="Sun H."/>
            <person name="Tritt A."/>
            <person name="Yoshinaga Y."/>
            <person name="Zwiers L.-H."/>
            <person name="Turgeon B."/>
            <person name="Goodwin S."/>
            <person name="Spatafora J."/>
            <person name="Crous P."/>
            <person name="Grigoriev I."/>
        </authorList>
    </citation>
    <scope>NUCLEOTIDE SEQUENCE</scope>
    <source>
        <strain evidence="2">HMLAC05119</strain>
    </source>
</reference>
<evidence type="ECO:0000259" key="1">
    <source>
        <dbReference type="Pfam" id="PF24864"/>
    </source>
</evidence>
<dbReference type="AlphaFoldDB" id="A0A6A5QSK3"/>
<feature type="domain" description="DUF7730" evidence="1">
    <location>
        <begin position="134"/>
        <end position="355"/>
    </location>
</feature>
<dbReference type="Proteomes" id="UP000800096">
    <property type="component" value="Unassembled WGS sequence"/>
</dbReference>
<protein>
    <recommendedName>
        <fullName evidence="1">DUF7730 domain-containing protein</fullName>
    </recommendedName>
</protein>
<keyword evidence="3" id="KW-1185">Reference proteome</keyword>
<dbReference type="EMBL" id="ML979134">
    <property type="protein sequence ID" value="KAF1918433.1"/>
    <property type="molecule type" value="Genomic_DNA"/>
</dbReference>
<accession>A0A6A5QSK3</accession>
<sequence>MFGLVGVWAALAQLRAPHSPSSITLKSTSLHKIVQVITSLIMPQRQIRSRLKQTGKEWGKGLKNIAWQSCKCALYTICSPCLCCAMLFFPRRRRCGHMNTCPMNFPMPELPGPRRRAMSLPLIEAQPDQKTLHQLQSSFMTKLPLEIRRMIYMEALGGKKIHIMTYQGKPKAKQCWKEGTCTCEFFDPAKEKDLSVGLGLLRTCRVVYSEAIEYLYSGNSFSLSSERDEYPTVHFLSYYFLPQRLAQIRDLHIHWQLDGLAYLPMYNLEPRRAEYWFSPWSSLIRLTGLRRLRIYLDYSQVFWYGVVDHEFWNKTAVQLLRGAKEITAPSTFVVSIPSSQCALGVDVGNSQCIFEVRSGGTEVVVEVP</sequence>
<organism evidence="2 3">
    <name type="scientific">Ampelomyces quisqualis</name>
    <name type="common">Powdery mildew agent</name>
    <dbReference type="NCBI Taxonomy" id="50730"/>
    <lineage>
        <taxon>Eukaryota</taxon>
        <taxon>Fungi</taxon>
        <taxon>Dikarya</taxon>
        <taxon>Ascomycota</taxon>
        <taxon>Pezizomycotina</taxon>
        <taxon>Dothideomycetes</taxon>
        <taxon>Pleosporomycetidae</taxon>
        <taxon>Pleosporales</taxon>
        <taxon>Pleosporineae</taxon>
        <taxon>Phaeosphaeriaceae</taxon>
        <taxon>Ampelomyces</taxon>
    </lineage>
</organism>
<evidence type="ECO:0000313" key="3">
    <source>
        <dbReference type="Proteomes" id="UP000800096"/>
    </source>
</evidence>
<dbReference type="PANTHER" id="PTHR38790">
    <property type="entry name" value="2EXR DOMAIN-CONTAINING PROTEIN-RELATED"/>
    <property type="match status" value="1"/>
</dbReference>
<dbReference type="InterPro" id="IPR056632">
    <property type="entry name" value="DUF7730"/>
</dbReference>
<gene>
    <name evidence="2" type="ORF">BDU57DRAFT_198807</name>
</gene>
<proteinExistence type="predicted"/>
<dbReference type="Pfam" id="PF24864">
    <property type="entry name" value="DUF7730"/>
    <property type="match status" value="1"/>
</dbReference>
<evidence type="ECO:0000313" key="2">
    <source>
        <dbReference type="EMBL" id="KAF1918433.1"/>
    </source>
</evidence>
<name>A0A6A5QSK3_AMPQU</name>